<dbReference type="Proteomes" id="UP000012089">
    <property type="component" value="Unassembled WGS sequence"/>
</dbReference>
<sequence>MIENKNREGKLLGTEGLLEILNANRFEKDLSTFKANVQKTVEDFFGNVALEDDTLFLIVEVE</sequence>
<protein>
    <submittedName>
        <fullName evidence="1">Stage II sporulation protein E domain protein</fullName>
    </submittedName>
</protein>
<dbReference type="EMBL" id="AFMF02000017">
    <property type="protein sequence ID" value="EMM97320.1"/>
    <property type="molecule type" value="Genomic_DNA"/>
</dbReference>
<dbReference type="AlphaFoldDB" id="M6HJL2"/>
<reference evidence="1 2" key="1">
    <citation type="submission" date="2013-01" db="EMBL/GenBank/DDBJ databases">
        <authorList>
            <person name="Harkins D.M."/>
            <person name="Durkin A.S."/>
            <person name="Brinkac L.M."/>
            <person name="Haft D.H."/>
            <person name="Selengut J.D."/>
            <person name="Sanka R."/>
            <person name="DePew J."/>
            <person name="Purushe J."/>
            <person name="Tulsiani S.M."/>
            <person name="Graham G.C."/>
            <person name="Burns M.-A."/>
            <person name="Dohnt M.F."/>
            <person name="Smythe L.D."/>
            <person name="McKay D.B."/>
            <person name="Craig S.B."/>
            <person name="Vinetz J.M."/>
            <person name="Sutton G.G."/>
            <person name="Nierman W.C."/>
            <person name="Fouts D.E."/>
        </authorList>
    </citation>
    <scope>NUCLEOTIDE SEQUENCE [LARGE SCALE GENOMIC DNA]</scope>
    <source>
        <strain evidence="1 2">LT2156</strain>
    </source>
</reference>
<organism evidence="1 2">
    <name type="scientific">Leptospira interrogans serovar Zanoni str. LT2156</name>
    <dbReference type="NCBI Taxonomy" id="1001601"/>
    <lineage>
        <taxon>Bacteria</taxon>
        <taxon>Pseudomonadati</taxon>
        <taxon>Spirochaetota</taxon>
        <taxon>Spirochaetia</taxon>
        <taxon>Leptospirales</taxon>
        <taxon>Leptospiraceae</taxon>
        <taxon>Leptospira</taxon>
    </lineage>
</organism>
<gene>
    <name evidence="1" type="ORF">LEP1GSC158_2734</name>
</gene>
<name>M6HJL2_LEPIR</name>
<accession>M6HJL2</accession>
<proteinExistence type="predicted"/>
<comment type="caution">
    <text evidence="1">The sequence shown here is derived from an EMBL/GenBank/DDBJ whole genome shotgun (WGS) entry which is preliminary data.</text>
</comment>
<evidence type="ECO:0000313" key="1">
    <source>
        <dbReference type="EMBL" id="EMM97320.1"/>
    </source>
</evidence>
<evidence type="ECO:0000313" key="2">
    <source>
        <dbReference type="Proteomes" id="UP000012089"/>
    </source>
</evidence>